<evidence type="ECO:0000259" key="1">
    <source>
        <dbReference type="Pfam" id="PF17389"/>
    </source>
</evidence>
<dbReference type="InterPro" id="IPR035396">
    <property type="entry name" value="Bac_rhamnosid6H"/>
</dbReference>
<dbReference type="PANTHER" id="PTHR34987:SF4">
    <property type="entry name" value="ALPHA-L-RHAMNOSIDASE C-TERMINAL DOMAIN-CONTAINING PROTEIN"/>
    <property type="match status" value="1"/>
</dbReference>
<dbReference type="InterPro" id="IPR008928">
    <property type="entry name" value="6-hairpin_glycosidase_sf"/>
</dbReference>
<dbReference type="InterPro" id="IPR012341">
    <property type="entry name" value="6hp_glycosidase-like_sf"/>
</dbReference>
<feature type="domain" description="Alpha-L-rhamnosidase six-hairpin glycosidase" evidence="1">
    <location>
        <begin position="190"/>
        <end position="523"/>
    </location>
</feature>
<dbReference type="GO" id="GO:0005975">
    <property type="term" value="P:carbohydrate metabolic process"/>
    <property type="evidence" value="ECO:0007669"/>
    <property type="project" value="InterPro"/>
</dbReference>
<sequence>MAFTFQINDDVVFNHDERLLAKAEANRPVLKQRVIQPTRLVDIVADEAGLNGYVAVDNEQDVARLTDYPQGRDGSLVLDFGDHQVGHFSIDIDSVGSPMDAPLYLRLKFAEIPAEIAADSAEYDGWLSKAWIQEEYIHLDTLPTHLELPRRYSFRYVELKVLDTSPKWQTVFSKPQVVAESAVEATDAPTVQLADPQLQKIYDISVKTLQDCMQTVFEDGPKRDRRLWIGDLRLQALANYATFDQRELVKRCLYLFGGMTTTDGKIPANVFTAPQLTPDDTFLFDYSLFFVSILADYQAQTNDRAVLDDLYGIAKKQIQVAAQKVDPQGALRLDDAWPVFVDWSNDFNKETAGQAIFIYTLKQFITLAHLVNDEAVVEYETLLAQMTRYARETLFDDQQQLFVSGEDREINVASQVWMVLAHVLDDNQNALMMQKMVAQLFPITGIATPYMYHHVVEALFEAGQTKAAVQLMKDYWGKMVDLGADTFWEAFKPEDPDFSPYGSPIISSYCHAWSCTPAYLIQKYL</sequence>
<gene>
    <name evidence="3" type="ORF">FC90_GL001452</name>
</gene>
<dbReference type="EMBL" id="AYZB01000007">
    <property type="protein sequence ID" value="KRM23769.1"/>
    <property type="molecule type" value="Genomic_DNA"/>
</dbReference>
<dbReference type="Pfam" id="PF17389">
    <property type="entry name" value="Bac_rhamnosid6H"/>
    <property type="match status" value="1"/>
</dbReference>
<accession>A0AA89I1B0</accession>
<evidence type="ECO:0000259" key="2">
    <source>
        <dbReference type="Pfam" id="PF21104"/>
    </source>
</evidence>
<dbReference type="Pfam" id="PF21104">
    <property type="entry name" value="Glyco_hydro_78_N"/>
    <property type="match status" value="1"/>
</dbReference>
<organism evidence="3 4">
    <name type="scientific">Latilactobacillus graminis DSM 20719</name>
    <dbReference type="NCBI Taxonomy" id="1423752"/>
    <lineage>
        <taxon>Bacteria</taxon>
        <taxon>Bacillati</taxon>
        <taxon>Bacillota</taxon>
        <taxon>Bacilli</taxon>
        <taxon>Lactobacillales</taxon>
        <taxon>Lactobacillaceae</taxon>
        <taxon>Latilactobacillus</taxon>
    </lineage>
</organism>
<dbReference type="PANTHER" id="PTHR34987">
    <property type="entry name" value="C, PUTATIVE (AFU_ORTHOLOGUE AFUA_3G02880)-RELATED"/>
    <property type="match status" value="1"/>
</dbReference>
<dbReference type="InterPro" id="IPR049164">
    <property type="entry name" value="Glyco_hydro_78_N"/>
</dbReference>
<dbReference type="AlphaFoldDB" id="A0AA89I1B0"/>
<protein>
    <submittedName>
        <fullName evidence="3">Ram2 protein</fullName>
    </submittedName>
</protein>
<dbReference type="Proteomes" id="UP000050823">
    <property type="component" value="Unassembled WGS sequence"/>
</dbReference>
<comment type="caution">
    <text evidence="3">The sequence shown here is derived from an EMBL/GenBank/DDBJ whole genome shotgun (WGS) entry which is preliminary data.</text>
</comment>
<reference evidence="3 4" key="1">
    <citation type="journal article" date="2015" name="Genome Announc.">
        <title>Expanding the biotechnology potential of lactobacilli through comparative genomics of 213 strains and associated genera.</title>
        <authorList>
            <person name="Sun Z."/>
            <person name="Harris H.M."/>
            <person name="McCann A."/>
            <person name="Guo C."/>
            <person name="Argimon S."/>
            <person name="Zhang W."/>
            <person name="Yang X."/>
            <person name="Jeffery I.B."/>
            <person name="Cooney J.C."/>
            <person name="Kagawa T.F."/>
            <person name="Liu W."/>
            <person name="Song Y."/>
            <person name="Salvetti E."/>
            <person name="Wrobel A."/>
            <person name="Rasinkangas P."/>
            <person name="Parkhill J."/>
            <person name="Rea M.C."/>
            <person name="O'Sullivan O."/>
            <person name="Ritari J."/>
            <person name="Douillard F.P."/>
            <person name="Paul Ross R."/>
            <person name="Yang R."/>
            <person name="Briner A.E."/>
            <person name="Felis G.E."/>
            <person name="de Vos W.M."/>
            <person name="Barrangou R."/>
            <person name="Klaenhammer T.R."/>
            <person name="Caufield P.W."/>
            <person name="Cui Y."/>
            <person name="Zhang H."/>
            <person name="O'Toole P.W."/>
        </authorList>
    </citation>
    <scope>NUCLEOTIDE SEQUENCE [LARGE SCALE GENOMIC DNA]</scope>
    <source>
        <strain evidence="3 4">DSM 20719</strain>
    </source>
</reference>
<name>A0AA89I1B0_9LACO</name>
<dbReference type="Gene3D" id="1.50.10.10">
    <property type="match status" value="1"/>
</dbReference>
<evidence type="ECO:0000313" key="4">
    <source>
        <dbReference type="Proteomes" id="UP000050823"/>
    </source>
</evidence>
<feature type="domain" description="Glycosyl hydrolase family 78 alpha-rhamnosidase N-terminal" evidence="2">
    <location>
        <begin position="37"/>
        <end position="177"/>
    </location>
</feature>
<dbReference type="RefSeq" id="WP_057907953.1">
    <property type="nucleotide sequence ID" value="NZ_AYZB01000007.1"/>
</dbReference>
<proteinExistence type="predicted"/>
<dbReference type="SUPFAM" id="SSF48208">
    <property type="entry name" value="Six-hairpin glycosidases"/>
    <property type="match status" value="1"/>
</dbReference>
<evidence type="ECO:0000313" key="3">
    <source>
        <dbReference type="EMBL" id="KRM23769.1"/>
    </source>
</evidence>